<dbReference type="EMBL" id="CYKH01002134">
    <property type="protein sequence ID" value="CUG93262.1"/>
    <property type="molecule type" value="Genomic_DNA"/>
</dbReference>
<evidence type="ECO:0000313" key="1">
    <source>
        <dbReference type="EMBL" id="CUG93262.1"/>
    </source>
</evidence>
<sequence length="93" mass="10320">RYFTGIVASFQGNGDLVLLSAVEFREFSDAANNGVKETGIKQSGLLAIPFAHISTMHKRLDGHLPVSEHINNRLMQQQQLLQQREEASAGEQK</sequence>
<organism evidence="1 2">
    <name type="scientific">Bodo saltans</name>
    <name type="common">Flagellated protozoan</name>
    <dbReference type="NCBI Taxonomy" id="75058"/>
    <lineage>
        <taxon>Eukaryota</taxon>
        <taxon>Discoba</taxon>
        <taxon>Euglenozoa</taxon>
        <taxon>Kinetoplastea</taxon>
        <taxon>Metakinetoplastina</taxon>
        <taxon>Eubodonida</taxon>
        <taxon>Bodonidae</taxon>
        <taxon>Bodo</taxon>
    </lineage>
</organism>
<dbReference type="VEuPathDB" id="TriTrypDB:BSAL_41650"/>
<proteinExistence type="predicted"/>
<evidence type="ECO:0000313" key="2">
    <source>
        <dbReference type="Proteomes" id="UP000051952"/>
    </source>
</evidence>
<reference evidence="2" key="1">
    <citation type="submission" date="2015-09" db="EMBL/GenBank/DDBJ databases">
        <authorList>
            <consortium name="Pathogen Informatics"/>
        </authorList>
    </citation>
    <scope>NUCLEOTIDE SEQUENCE [LARGE SCALE GENOMIC DNA]</scope>
    <source>
        <strain evidence="2">Lake Konstanz</strain>
    </source>
</reference>
<keyword evidence="2" id="KW-1185">Reference proteome</keyword>
<protein>
    <submittedName>
        <fullName evidence="1">Uncharacterized protein</fullName>
    </submittedName>
</protein>
<dbReference type="OrthoDB" id="368909at2759"/>
<dbReference type="AlphaFoldDB" id="A0A0S4JNZ1"/>
<name>A0A0S4JNZ1_BODSA</name>
<feature type="non-terminal residue" evidence="1">
    <location>
        <position position="1"/>
    </location>
</feature>
<dbReference type="Proteomes" id="UP000051952">
    <property type="component" value="Unassembled WGS sequence"/>
</dbReference>
<accession>A0A0S4JNZ1</accession>
<gene>
    <name evidence="1" type="ORF">BSAL_41650</name>
</gene>